<dbReference type="RefSeq" id="WP_009125257.1">
    <property type="nucleotide sequence ID" value="NZ_GL882633.1"/>
</dbReference>
<proteinExistence type="predicted"/>
<gene>
    <name evidence="1" type="ORF">HMPREF9446_01992</name>
</gene>
<evidence type="ECO:0000313" key="2">
    <source>
        <dbReference type="Proteomes" id="UP000003416"/>
    </source>
</evidence>
<comment type="caution">
    <text evidence="1">The sequence shown here is derived from an EMBL/GenBank/DDBJ whole genome shotgun (WGS) entry which is preliminary data.</text>
</comment>
<organism evidence="1 2">
    <name type="scientific">Bacteroides fluxus YIT 12057</name>
    <dbReference type="NCBI Taxonomy" id="763034"/>
    <lineage>
        <taxon>Bacteria</taxon>
        <taxon>Pseudomonadati</taxon>
        <taxon>Bacteroidota</taxon>
        <taxon>Bacteroidia</taxon>
        <taxon>Bacteroidales</taxon>
        <taxon>Bacteroidaceae</taxon>
        <taxon>Bacteroides</taxon>
    </lineage>
</organism>
<dbReference type="AlphaFoldDB" id="F3PTC4"/>
<reference evidence="1 2" key="1">
    <citation type="submission" date="2011-02" db="EMBL/GenBank/DDBJ databases">
        <authorList>
            <person name="Weinstock G."/>
            <person name="Sodergren E."/>
            <person name="Clifton S."/>
            <person name="Fulton L."/>
            <person name="Fulton B."/>
            <person name="Courtney L."/>
            <person name="Fronick C."/>
            <person name="Harrison M."/>
            <person name="Strong C."/>
            <person name="Farmer C."/>
            <person name="Delahaunty K."/>
            <person name="Markovic C."/>
            <person name="Hall O."/>
            <person name="Minx P."/>
            <person name="Tomlinson C."/>
            <person name="Mitreva M."/>
            <person name="Hou S."/>
            <person name="Chen J."/>
            <person name="Wollam A."/>
            <person name="Pepin K.H."/>
            <person name="Johnson M."/>
            <person name="Bhonagiri V."/>
            <person name="Zhang X."/>
            <person name="Suruliraj S."/>
            <person name="Warren W."/>
            <person name="Chinwalla A."/>
            <person name="Mardis E.R."/>
            <person name="Wilson R.K."/>
        </authorList>
    </citation>
    <scope>NUCLEOTIDE SEQUENCE [LARGE SCALE GENOMIC DNA]</scope>
    <source>
        <strain evidence="1 2">YIT 12057</strain>
    </source>
</reference>
<protein>
    <submittedName>
        <fullName evidence="1">Conserved domain protein</fullName>
    </submittedName>
</protein>
<dbReference type="EMBL" id="AFBN01000036">
    <property type="protein sequence ID" value="EGF56849.1"/>
    <property type="molecule type" value="Genomic_DNA"/>
</dbReference>
<accession>F3PTC4</accession>
<sequence length="155" mass="17541">MKKLIPLVIILSIFMACKSERKNTDGLLRIPINVEDVTSDAASFLEKIEIVPLETNDSILFSYPSKILYDKETDTYAVMNRMNVFTFTGEGKAIGSSVNKRGQGPDEYTMIVDMKFNHFLGGIDLLSPYGTIYTYSPTFKLLARRSFKPEFPVSY</sequence>
<dbReference type="Pfam" id="PF17170">
    <property type="entry name" value="DUF5128"/>
    <property type="match status" value="1"/>
</dbReference>
<keyword evidence="2" id="KW-1185">Reference proteome</keyword>
<dbReference type="Proteomes" id="UP000003416">
    <property type="component" value="Unassembled WGS sequence"/>
</dbReference>
<dbReference type="PROSITE" id="PS51257">
    <property type="entry name" value="PROKAR_LIPOPROTEIN"/>
    <property type="match status" value="1"/>
</dbReference>
<dbReference type="GeneID" id="89224800"/>
<name>F3PTC4_9BACE</name>
<dbReference type="eggNOG" id="ENOG5033CGG">
    <property type="taxonomic scope" value="Bacteria"/>
</dbReference>
<evidence type="ECO:0000313" key="1">
    <source>
        <dbReference type="EMBL" id="EGF56849.1"/>
    </source>
</evidence>
<dbReference type="HOGENOM" id="CLU_1691962_0_0_10"/>
<dbReference type="STRING" id="763034.HMPREF9446_01992"/>